<dbReference type="Pfam" id="PF19825">
    <property type="entry name" value="DUF6306"/>
    <property type="match status" value="1"/>
</dbReference>
<name>A0A2N1PHV2_9BACT</name>
<comment type="caution">
    <text evidence="2">The sequence shown here is derived from an EMBL/GenBank/DDBJ whole genome shotgun (WGS) entry which is preliminary data.</text>
</comment>
<dbReference type="AlphaFoldDB" id="A0A2N1PHV2"/>
<sequence length="140" mass="16108">MQQKQRQEVILFYNSLLSAERAGVEVLSSLVHEIEDNNLKIILGIFMRDEGINCQIFSTLIKNSGEEPGKKTGDFVQKVKLLEKIEDKINLLLKGQEWVASQIRKNRSLFIYGSEAMFMESIKIQHEENVDYLKRSISSS</sequence>
<dbReference type="EMBL" id="PGXC01000087">
    <property type="protein sequence ID" value="PKK87900.1"/>
    <property type="molecule type" value="Genomic_DNA"/>
</dbReference>
<proteinExistence type="predicted"/>
<accession>A0A2N1PHV2</accession>
<evidence type="ECO:0000313" key="2">
    <source>
        <dbReference type="EMBL" id="PKK87900.1"/>
    </source>
</evidence>
<evidence type="ECO:0000259" key="1">
    <source>
        <dbReference type="Pfam" id="PF19825"/>
    </source>
</evidence>
<evidence type="ECO:0000313" key="3">
    <source>
        <dbReference type="Proteomes" id="UP000233256"/>
    </source>
</evidence>
<dbReference type="InterPro" id="IPR046273">
    <property type="entry name" value="DUF6306"/>
</dbReference>
<gene>
    <name evidence="2" type="ORF">CVV64_21120</name>
</gene>
<protein>
    <recommendedName>
        <fullName evidence="1">DUF6306 domain-containing protein</fullName>
    </recommendedName>
</protein>
<dbReference type="Proteomes" id="UP000233256">
    <property type="component" value="Unassembled WGS sequence"/>
</dbReference>
<organism evidence="2 3">
    <name type="scientific">Candidatus Wallbacteria bacterium HGW-Wallbacteria-1</name>
    <dbReference type="NCBI Taxonomy" id="2013854"/>
    <lineage>
        <taxon>Bacteria</taxon>
        <taxon>Candidatus Walliibacteriota</taxon>
    </lineage>
</organism>
<feature type="domain" description="DUF6306" evidence="1">
    <location>
        <begin position="7"/>
        <end position="104"/>
    </location>
</feature>
<reference evidence="2 3" key="1">
    <citation type="journal article" date="2017" name="ISME J.">
        <title>Potential for microbial H2 and metal transformations associated with novel bacteria and archaea in deep terrestrial subsurface sediments.</title>
        <authorList>
            <person name="Hernsdorf A.W."/>
            <person name="Amano Y."/>
            <person name="Miyakawa K."/>
            <person name="Ise K."/>
            <person name="Suzuki Y."/>
            <person name="Anantharaman K."/>
            <person name="Probst A."/>
            <person name="Burstein D."/>
            <person name="Thomas B.C."/>
            <person name="Banfield J.F."/>
        </authorList>
    </citation>
    <scope>NUCLEOTIDE SEQUENCE [LARGE SCALE GENOMIC DNA]</scope>
    <source>
        <strain evidence="2">HGW-Wallbacteria-1</strain>
    </source>
</reference>